<sequence>MTADQYLYGILARETVDASASSPLRQVAVTLMPRLRVWAGDLLVGVHPSGSFAKGTANASGTDIDLFLSLRSDTTATLKDIYDTLFNQLQQSGYAPRKQNVSIGLKVGSFKVDLVPGKQQQANSNDHSLWRNRAQTWTKTNIGTHIAAVQRSGRQNEIRVIKLWRNQRGLDFPSFYLELSVIAALSGNTQPGFSDRVWTALTYLSNCFENARAVDPANTNNIISDDLSESGKTAIARAASETLKAKTWGEVVK</sequence>
<reference evidence="1 2" key="1">
    <citation type="submission" date="2014-10" db="EMBL/GenBank/DDBJ databases">
        <title>Genome sequence of Novosphingobium malaysiense MUSC 273(T).</title>
        <authorList>
            <person name="Lee L.-H."/>
        </authorList>
    </citation>
    <scope>NUCLEOTIDE SEQUENCE [LARGE SCALE GENOMIC DNA]</scope>
    <source>
        <strain evidence="1 2">MUSC 273</strain>
    </source>
</reference>
<dbReference type="SUPFAM" id="SSF81301">
    <property type="entry name" value="Nucleotidyltransferase"/>
    <property type="match status" value="1"/>
</dbReference>
<dbReference type="STRING" id="1348853.LK12_22070"/>
<gene>
    <name evidence="1" type="ORF">LK12_22070</name>
</gene>
<name>A0A0B1ZIP3_9SPHN</name>
<organism evidence="1 2">
    <name type="scientific">Novosphingobium malaysiense</name>
    <dbReference type="NCBI Taxonomy" id="1348853"/>
    <lineage>
        <taxon>Bacteria</taxon>
        <taxon>Pseudomonadati</taxon>
        <taxon>Pseudomonadota</taxon>
        <taxon>Alphaproteobacteria</taxon>
        <taxon>Sphingomonadales</taxon>
        <taxon>Sphingomonadaceae</taxon>
        <taxon>Novosphingobium</taxon>
    </lineage>
</organism>
<proteinExistence type="predicted"/>
<dbReference type="AlphaFoldDB" id="A0A0B1ZIP3"/>
<dbReference type="Proteomes" id="UP000031057">
    <property type="component" value="Unassembled WGS sequence"/>
</dbReference>
<comment type="caution">
    <text evidence="1">The sequence shown here is derived from an EMBL/GenBank/DDBJ whole genome shotgun (WGS) entry which is preliminary data.</text>
</comment>
<dbReference type="InterPro" id="IPR043519">
    <property type="entry name" value="NT_sf"/>
</dbReference>
<keyword evidence="2" id="KW-1185">Reference proteome</keyword>
<dbReference type="OrthoDB" id="1550485at2"/>
<accession>A0A0B1ZIP3</accession>
<dbReference type="Gene3D" id="3.30.460.10">
    <property type="entry name" value="Beta Polymerase, domain 2"/>
    <property type="match status" value="1"/>
</dbReference>
<dbReference type="EMBL" id="JTDI01000008">
    <property type="protein sequence ID" value="KHK89202.1"/>
    <property type="molecule type" value="Genomic_DNA"/>
</dbReference>
<evidence type="ECO:0000313" key="2">
    <source>
        <dbReference type="Proteomes" id="UP000031057"/>
    </source>
</evidence>
<evidence type="ECO:0000313" key="1">
    <source>
        <dbReference type="EMBL" id="KHK89202.1"/>
    </source>
</evidence>
<evidence type="ECO:0008006" key="3">
    <source>
        <dbReference type="Google" id="ProtNLM"/>
    </source>
</evidence>
<protein>
    <recommendedName>
        <fullName evidence="3">Nucleotidyltransferase</fullName>
    </recommendedName>
</protein>
<dbReference type="RefSeq" id="WP_039289903.1">
    <property type="nucleotide sequence ID" value="NZ_JTDI01000008.1"/>
</dbReference>